<gene>
    <name evidence="5" type="primary">Lrrfip2</name>
    <name evidence="5" type="ORF">Tcan_07690</name>
</gene>
<evidence type="ECO:0000256" key="4">
    <source>
        <dbReference type="SAM" id="MobiDB-lite"/>
    </source>
</evidence>
<comment type="similarity">
    <text evidence="1">Belongs to the LRRFIP family.</text>
</comment>
<proteinExistence type="inferred from homology"/>
<evidence type="ECO:0000256" key="3">
    <source>
        <dbReference type="SAM" id="Coils"/>
    </source>
</evidence>
<keyword evidence="6" id="KW-1185">Reference proteome</keyword>
<dbReference type="STRING" id="6265.A0A0B2UPK2"/>
<feature type="compositionally biased region" description="Basic and acidic residues" evidence="4">
    <location>
        <begin position="143"/>
        <end position="153"/>
    </location>
</feature>
<feature type="region of interest" description="Disordered" evidence="4">
    <location>
        <begin position="1"/>
        <end position="43"/>
    </location>
</feature>
<feature type="coiled-coil region" evidence="3">
    <location>
        <begin position="343"/>
        <end position="405"/>
    </location>
</feature>
<evidence type="ECO:0000313" key="5">
    <source>
        <dbReference type="EMBL" id="KHN72921.1"/>
    </source>
</evidence>
<feature type="compositionally biased region" description="Basic and acidic residues" evidence="4">
    <location>
        <begin position="15"/>
        <end position="43"/>
    </location>
</feature>
<dbReference type="PANTHER" id="PTHR19212:SF0">
    <property type="entry name" value="LD07988P"/>
    <property type="match status" value="1"/>
</dbReference>
<name>A0A0B2UPK2_TOXCA</name>
<dbReference type="PANTHER" id="PTHR19212">
    <property type="entry name" value="LEUCINE RICH REPEAT IN FLII INTERACTING PROTEIN"/>
    <property type="match status" value="1"/>
</dbReference>
<protein>
    <submittedName>
        <fullName evidence="5">Leucine-rich repeat flightless-interacting protein 2</fullName>
    </submittedName>
</protein>
<sequence>MSSYAGGRRRAVSRHTAEEQVLDRISRDAEERMTRKRQAREEARQIRLEQLERQYREADAASNYPSTDGNAEKVTELEDKFHRAMFLYSQLDNEKSALLYEIDLLKDDMEEKEQLLAQSSRETRDLTSKEATASTSKTASTKESAESRDHERATLREKVTELEDKFHRAMFLYSQLDNEKSALLYEIDLLKDDMEEKEQLLAQSSRETRDLTSEVKLLKRTIDGLNAQQAALRAEIAQRDQLIQDNGLVLVEQQVDDSVMPPADGPPAMKPAALIFSQQTVSLVEKMIPGSSTLDEKVKKLVDMNKKMRQQVEEAEQSLYARRTARSEHSSSAHNGSLSDDLQKDAAKQLAEIKFKLQESERENTNYQGNIIRIEGQLKRFKANAEQAEKELTELKSQNRQLKKDASPVHSFSFVKTGSAVLQHNPSPSNILLCEWPQIIELSGLVFELREKENALDEAKETNRHLQNRLEKLRFSGSRKAQ</sequence>
<accession>A0A0B2UPK2</accession>
<organism evidence="5 6">
    <name type="scientific">Toxocara canis</name>
    <name type="common">Canine roundworm</name>
    <dbReference type="NCBI Taxonomy" id="6265"/>
    <lineage>
        <taxon>Eukaryota</taxon>
        <taxon>Metazoa</taxon>
        <taxon>Ecdysozoa</taxon>
        <taxon>Nematoda</taxon>
        <taxon>Chromadorea</taxon>
        <taxon>Rhabditida</taxon>
        <taxon>Spirurina</taxon>
        <taxon>Ascaridomorpha</taxon>
        <taxon>Ascaridoidea</taxon>
        <taxon>Toxocaridae</taxon>
        <taxon>Toxocara</taxon>
    </lineage>
</organism>
<dbReference type="Proteomes" id="UP000031036">
    <property type="component" value="Unassembled WGS sequence"/>
</dbReference>
<feature type="coiled-coil region" evidence="3">
    <location>
        <begin position="442"/>
        <end position="476"/>
    </location>
</feature>
<dbReference type="Gene3D" id="1.20.5.4090">
    <property type="match status" value="2"/>
</dbReference>
<feature type="region of interest" description="Disordered" evidence="4">
    <location>
        <begin position="115"/>
        <end position="153"/>
    </location>
</feature>
<dbReference type="EMBL" id="JPKZ01003185">
    <property type="protein sequence ID" value="KHN72921.1"/>
    <property type="molecule type" value="Genomic_DNA"/>
</dbReference>
<dbReference type="GO" id="GO:0006355">
    <property type="term" value="P:regulation of DNA-templated transcription"/>
    <property type="evidence" value="ECO:0007669"/>
    <property type="project" value="InterPro"/>
</dbReference>
<dbReference type="OrthoDB" id="10028421at2759"/>
<keyword evidence="2 3" id="KW-0175">Coiled coil</keyword>
<dbReference type="InterPro" id="IPR019139">
    <property type="entry name" value="LRRFIP1/2"/>
</dbReference>
<feature type="compositionally biased region" description="Low complexity" evidence="4">
    <location>
        <begin position="129"/>
        <end position="142"/>
    </location>
</feature>
<evidence type="ECO:0000256" key="2">
    <source>
        <dbReference type="ARBA" id="ARBA00023054"/>
    </source>
</evidence>
<feature type="region of interest" description="Disordered" evidence="4">
    <location>
        <begin position="312"/>
        <end position="342"/>
    </location>
</feature>
<dbReference type="AlphaFoldDB" id="A0A0B2UPK2"/>
<evidence type="ECO:0000313" key="6">
    <source>
        <dbReference type="Proteomes" id="UP000031036"/>
    </source>
</evidence>
<reference evidence="5 6" key="1">
    <citation type="submission" date="2014-11" db="EMBL/GenBank/DDBJ databases">
        <title>Genetic blueprint of the zoonotic pathogen Toxocara canis.</title>
        <authorList>
            <person name="Zhu X.-Q."/>
            <person name="Korhonen P.K."/>
            <person name="Cai H."/>
            <person name="Young N.D."/>
            <person name="Nejsum P."/>
            <person name="von Samson-Himmelstjerna G."/>
            <person name="Boag P.R."/>
            <person name="Tan P."/>
            <person name="Li Q."/>
            <person name="Min J."/>
            <person name="Yang Y."/>
            <person name="Wang X."/>
            <person name="Fang X."/>
            <person name="Hall R.S."/>
            <person name="Hofmann A."/>
            <person name="Sternberg P.W."/>
            <person name="Jex A.R."/>
            <person name="Gasser R.B."/>
        </authorList>
    </citation>
    <scope>NUCLEOTIDE SEQUENCE [LARGE SCALE GENOMIC DNA]</scope>
    <source>
        <strain evidence="5">PN_DK_2014</strain>
    </source>
</reference>
<dbReference type="OMA" id="RDKCREH"/>
<evidence type="ECO:0000256" key="1">
    <source>
        <dbReference type="ARBA" id="ARBA00008275"/>
    </source>
</evidence>
<dbReference type="Pfam" id="PF09738">
    <property type="entry name" value="LRRFIP"/>
    <property type="match status" value="2"/>
</dbReference>
<comment type="caution">
    <text evidence="5">The sequence shown here is derived from an EMBL/GenBank/DDBJ whole genome shotgun (WGS) entry which is preliminary data.</text>
</comment>